<dbReference type="Pfam" id="PF12900">
    <property type="entry name" value="Pyridox_ox_2"/>
    <property type="match status" value="1"/>
</dbReference>
<dbReference type="RefSeq" id="WP_114590389.1">
    <property type="nucleotide sequence ID" value="NZ_CAXIBR010000006.1"/>
</dbReference>
<evidence type="ECO:0000313" key="2">
    <source>
        <dbReference type="Proteomes" id="UP000264006"/>
    </source>
</evidence>
<keyword evidence="2" id="KW-1185">Reference proteome</keyword>
<dbReference type="Proteomes" id="UP000264006">
    <property type="component" value="Chromosome"/>
</dbReference>
<proteinExistence type="predicted"/>
<keyword evidence="1" id="KW-0238">DNA-binding</keyword>
<dbReference type="EMBL" id="CP031165">
    <property type="protein sequence ID" value="AXV05603.1"/>
    <property type="molecule type" value="Genomic_DNA"/>
</dbReference>
<dbReference type="InterPro" id="IPR012349">
    <property type="entry name" value="Split_barrel_FMN-bd"/>
</dbReference>
<sequence>MFTADRTRVLSMDECVRLLREHQHGVGRVAFDDGLPVIFPVNYVLDAGRIVFRSAGGSKIDAAADGRMMAFEIDSVVVADGHVAHAWSVLVRGRSSVVTDDDEATFLRLSRLEPSAGGLKPTYVTIDVDQVTGRRF</sequence>
<dbReference type="SUPFAM" id="SSF50475">
    <property type="entry name" value="FMN-binding split barrel"/>
    <property type="match status" value="1"/>
</dbReference>
<organism evidence="1 2">
    <name type="scientific">Euzebya pacifica</name>
    <dbReference type="NCBI Taxonomy" id="1608957"/>
    <lineage>
        <taxon>Bacteria</taxon>
        <taxon>Bacillati</taxon>
        <taxon>Actinomycetota</taxon>
        <taxon>Nitriliruptoria</taxon>
        <taxon>Euzebyales</taxon>
    </lineage>
</organism>
<dbReference type="OrthoDB" id="7062584at2"/>
<evidence type="ECO:0000313" key="1">
    <source>
        <dbReference type="EMBL" id="AXV05603.1"/>
    </source>
</evidence>
<dbReference type="Gene3D" id="2.30.110.10">
    <property type="entry name" value="Electron Transport, Fmn-binding Protein, Chain A"/>
    <property type="match status" value="1"/>
</dbReference>
<dbReference type="KEGG" id="euz:DVS28_a0902"/>
<gene>
    <name evidence="1" type="ORF">DVS28_a0902</name>
</gene>
<dbReference type="AlphaFoldDB" id="A0A346XTQ6"/>
<protein>
    <submittedName>
        <fullName evidence="1">Putative DNA-binding protein</fullName>
    </submittedName>
</protein>
<reference evidence="1 2" key="1">
    <citation type="submission" date="2018-09" db="EMBL/GenBank/DDBJ databases">
        <title>Complete genome sequence of Euzebya sp. DY32-46 isolated from seawater of Pacific Ocean.</title>
        <authorList>
            <person name="Xu L."/>
            <person name="Wu Y.-H."/>
            <person name="Xu X.-W."/>
        </authorList>
    </citation>
    <scope>NUCLEOTIDE SEQUENCE [LARGE SCALE GENOMIC DNA]</scope>
    <source>
        <strain evidence="1 2">DY32-46</strain>
    </source>
</reference>
<name>A0A346XTQ6_9ACTN</name>
<dbReference type="InterPro" id="IPR024747">
    <property type="entry name" value="Pyridox_Oxase-rel"/>
</dbReference>
<dbReference type="GO" id="GO:0003677">
    <property type="term" value="F:DNA binding"/>
    <property type="evidence" value="ECO:0007669"/>
    <property type="project" value="UniProtKB-KW"/>
</dbReference>
<accession>A0A346XTQ6</accession>